<keyword evidence="6" id="KW-1185">Reference proteome</keyword>
<dbReference type="Gene3D" id="3.30.300.30">
    <property type="match status" value="1"/>
</dbReference>
<dbReference type="InterPro" id="IPR006162">
    <property type="entry name" value="Ppantetheine_attach_site"/>
</dbReference>
<dbReference type="InterPro" id="IPR025110">
    <property type="entry name" value="AMP-bd_C"/>
</dbReference>
<dbReference type="NCBIfam" id="TIGR01746">
    <property type="entry name" value="Thioester-redct"/>
    <property type="match status" value="1"/>
</dbReference>
<dbReference type="GO" id="GO:0044550">
    <property type="term" value="P:secondary metabolite biosynthetic process"/>
    <property type="evidence" value="ECO:0007669"/>
    <property type="project" value="UniProtKB-ARBA"/>
</dbReference>
<dbReference type="OrthoDB" id="4477213at2"/>
<dbReference type="InterPro" id="IPR020845">
    <property type="entry name" value="AMP-binding_CS"/>
</dbReference>
<dbReference type="InterPro" id="IPR036477">
    <property type="entry name" value="Formyl_transf_N_sf"/>
</dbReference>
<dbReference type="Gene3D" id="3.40.50.12230">
    <property type="match status" value="1"/>
</dbReference>
<accession>A0A3D9ZQX8</accession>
<keyword evidence="3" id="KW-0597">Phosphoprotein</keyword>
<dbReference type="PROSITE" id="PS50075">
    <property type="entry name" value="CARRIER"/>
    <property type="match status" value="1"/>
</dbReference>
<dbReference type="PROSITE" id="PS00012">
    <property type="entry name" value="PHOSPHOPANTETHEINE"/>
    <property type="match status" value="1"/>
</dbReference>
<dbReference type="SUPFAM" id="SSF50486">
    <property type="entry name" value="FMT C-terminal domain-like"/>
    <property type="match status" value="1"/>
</dbReference>
<dbReference type="GO" id="GO:0043041">
    <property type="term" value="P:amino acid activation for nonribosomal peptide biosynthetic process"/>
    <property type="evidence" value="ECO:0007669"/>
    <property type="project" value="UniProtKB-ARBA"/>
</dbReference>
<evidence type="ECO:0000259" key="4">
    <source>
        <dbReference type="PROSITE" id="PS50075"/>
    </source>
</evidence>
<evidence type="ECO:0000256" key="1">
    <source>
        <dbReference type="ARBA" id="ARBA00001957"/>
    </source>
</evidence>
<proteinExistence type="predicted"/>
<dbReference type="Pfam" id="PF00550">
    <property type="entry name" value="PP-binding"/>
    <property type="match status" value="1"/>
</dbReference>
<dbReference type="InterPro" id="IPR011034">
    <property type="entry name" value="Formyl_transferase-like_C_sf"/>
</dbReference>
<dbReference type="NCBIfam" id="TIGR01733">
    <property type="entry name" value="AA-adenyl-dom"/>
    <property type="match status" value="1"/>
</dbReference>
<dbReference type="EMBL" id="QUMQ01000001">
    <property type="protein sequence ID" value="REF99044.1"/>
    <property type="molecule type" value="Genomic_DNA"/>
</dbReference>
<dbReference type="Gene3D" id="2.30.38.10">
    <property type="entry name" value="Luciferase, Domain 3"/>
    <property type="match status" value="1"/>
</dbReference>
<dbReference type="FunFam" id="3.30.300.30:FF:000010">
    <property type="entry name" value="Enterobactin synthetase component F"/>
    <property type="match status" value="1"/>
</dbReference>
<dbReference type="CDD" id="cd05235">
    <property type="entry name" value="SDR_e1"/>
    <property type="match status" value="1"/>
</dbReference>
<dbReference type="RefSeq" id="WP_116070258.1">
    <property type="nucleotide sequence ID" value="NZ_BONB01000004.1"/>
</dbReference>
<evidence type="ECO:0000256" key="3">
    <source>
        <dbReference type="ARBA" id="ARBA00022553"/>
    </source>
</evidence>
<reference evidence="5 6" key="1">
    <citation type="submission" date="2018-08" db="EMBL/GenBank/DDBJ databases">
        <title>Sequencing the genomes of 1000 actinobacteria strains.</title>
        <authorList>
            <person name="Klenk H.-P."/>
        </authorList>
    </citation>
    <scope>NUCLEOTIDE SEQUENCE [LARGE SCALE GENOMIC DNA]</scope>
    <source>
        <strain evidence="5 6">DSM 44099</strain>
    </source>
</reference>
<dbReference type="Gene3D" id="3.40.50.980">
    <property type="match status" value="2"/>
</dbReference>
<dbReference type="FunFam" id="3.40.50.12780:FF:000012">
    <property type="entry name" value="Non-ribosomal peptide synthetase"/>
    <property type="match status" value="1"/>
</dbReference>
<dbReference type="FunFam" id="3.40.50.980:FF:000001">
    <property type="entry name" value="Non-ribosomal peptide synthetase"/>
    <property type="match status" value="1"/>
</dbReference>
<comment type="cofactor">
    <cofactor evidence="1">
        <name>pantetheine 4'-phosphate</name>
        <dbReference type="ChEBI" id="CHEBI:47942"/>
    </cofactor>
</comment>
<dbReference type="Pfam" id="PF13193">
    <property type="entry name" value="AMP-binding_C"/>
    <property type="match status" value="1"/>
</dbReference>
<dbReference type="InterPro" id="IPR009081">
    <property type="entry name" value="PP-bd_ACP"/>
</dbReference>
<dbReference type="InterPro" id="IPR036736">
    <property type="entry name" value="ACP-like_sf"/>
</dbReference>
<dbReference type="CDD" id="cd12116">
    <property type="entry name" value="A_NRPS_Ta1_like"/>
    <property type="match status" value="1"/>
</dbReference>
<dbReference type="Pfam" id="PF00551">
    <property type="entry name" value="Formyl_trans_N"/>
    <property type="match status" value="1"/>
</dbReference>
<dbReference type="InterPro" id="IPR010080">
    <property type="entry name" value="Thioester_reductase-like_dom"/>
</dbReference>
<evidence type="ECO:0000313" key="5">
    <source>
        <dbReference type="EMBL" id="REF99044.1"/>
    </source>
</evidence>
<dbReference type="PROSITE" id="PS00455">
    <property type="entry name" value="AMP_BINDING"/>
    <property type="match status" value="1"/>
</dbReference>
<dbReference type="PANTHER" id="PTHR44845">
    <property type="entry name" value="CARRIER DOMAIN-CONTAINING PROTEIN"/>
    <property type="match status" value="1"/>
</dbReference>
<dbReference type="InterPro" id="IPR013120">
    <property type="entry name" value="FAR_NAD-bd"/>
</dbReference>
<evidence type="ECO:0000256" key="2">
    <source>
        <dbReference type="ARBA" id="ARBA00022450"/>
    </source>
</evidence>
<protein>
    <submittedName>
        <fullName evidence="5">Amino acid adenylation domain-containing protein/thioester reductase-like protein</fullName>
    </submittedName>
</protein>
<dbReference type="Gene3D" id="1.10.1200.10">
    <property type="entry name" value="ACP-like"/>
    <property type="match status" value="1"/>
</dbReference>
<dbReference type="Proteomes" id="UP000256913">
    <property type="component" value="Unassembled WGS sequence"/>
</dbReference>
<feature type="domain" description="Carrier" evidence="4">
    <location>
        <begin position="1084"/>
        <end position="1157"/>
    </location>
</feature>
<dbReference type="PANTHER" id="PTHR44845:SF6">
    <property type="entry name" value="BETA-ALANINE-ACTIVATING ENZYME"/>
    <property type="match status" value="1"/>
</dbReference>
<dbReference type="Pfam" id="PF02911">
    <property type="entry name" value="Formyl_trans_C"/>
    <property type="match status" value="1"/>
</dbReference>
<comment type="caution">
    <text evidence="5">The sequence shown here is derived from an EMBL/GenBank/DDBJ whole genome shotgun (WGS) entry which is preliminary data.</text>
</comment>
<keyword evidence="2" id="KW-0596">Phosphopantetheine</keyword>
<dbReference type="InterPro" id="IPR036291">
    <property type="entry name" value="NAD(P)-bd_dom_sf"/>
</dbReference>
<sequence length="1519" mass="159967">MSNVEPRTAVFVGENALTVGCAERWLAAGHEIAGVASDVESVREWARLRGIRQAGRVDLLDAPFDYLFSVVNLRLLPAAVLRRARRLAVNFHDGLLPVDAGLHASAWAILRGATTHGVTWHVMTERADAGDVLVQRRVEVGPDDTSWDLNTRCFAAGLDAFGELVDRLDAGTLRPAAQDLHRRTYHGAADRPTAALTIDWTEPAGRIAALVRATAFGPHANEFGTAKIAYEGGRLLSVGGARVSEARSTAPPGTVVGCGERSLTVATATHDLVLDAVATIAGLPVNLSESVGRVLPALDGQGAAALTAAQRATIRHERAWVTRLATTRPMDVPYRQTATPPTAWHRFDVPATGGAPTTAAPPTAWHRFDEPDPGGAPATAAHPTAWHQFDVPDPSGAPTTTALPTVRHRFDVPGTPATAAAVCAFLARIGRGEPGDIGLRVPTGDADGLLAPLVPFAVPALTPDFTGYAGEVAARLDAARASGTYLRDVFVRHPRLHDARQLDDGFPIELDLTGQPAAAGPAVVLRITVDPDGSCRWWVADSVAAATEARALVDAFAMFRSGLAGGGAPDTTPLLTAAPTVAPVDYPRDRCIHQLIADQVDRTPDVPAVTSAGQQLTYRQLHARTHELAAHIAAHGVGPGDLVGVSVGRTPDLVATLLAVLRTGAAYVPLDPVYPPERIATMLDDARVRLLVADSAPDPRVAAAAPAILHLGQLGPAPAKDHPDAADPDDRAYVIYTSGSTGRPKGVQIGHRALTNFLSSMVREPGLTAGDRMLAVTTVCFDIAVLELFGPLLVGGAVHLADADTARDGHALCELIGRERPTVLQATPVTWKMLIAAGWGGSPGLRAWCGGEALTRDLADGLRIRAEAVWNLYGPTETTVWSTVSRVVAGAPITLGQPVANTRLYVLDDQLRPLPVGVPGELCIGGDGVADGYLDRPTLTADRFRQDPFADQGRLYRTGDLVRRTAGGALEFLGRTDHQVKIRGFRIELGEIEAVLAAAAEVGSAVVVARRDDTEATLAAYVTAAPGRTVDIGVLRAAAGRRLPDYMVPASVTVLDALPLTANGKVDRGALPAPALTAEPTSRRPETVRERQLCALFGASLGRDIGSDDDYFAAGGDSLRAVGLISAARDAGLVLTVADLFAAPTAARLAARLDGFAAPQEPVDLVAEVSLAPEVVPRRRSPRHVLLTGATGFLGAFLLHELAADPAVRVTCVVRSTDGLDRIRKNLRGYGLAEPTGNVDVRIADLAVDSAPTGLPERIDTIVHAAADVHFLRPYHQLAATNVGGTRRILEVAADTGAVVHHLSSMGVFGYAPRGAGRATADAPLPPPDRLVTGYQRSKWVAEGVCEVARSRGIPVTIHRLARVSGAATTGACQRDDFLWRILKGCVQIGGVPADTDLAFDLVPVDHAARAIADLVRLGTGGTHHQANPVPVTFTALVDQVRRAGYPLTDLDRRKWTDLVGADPANAAHALVDSFAATAWGPDHEVFLEPGPSGATCPAPHAGLLETYVDYFRRTGFLP</sequence>
<dbReference type="InterPro" id="IPR010071">
    <property type="entry name" value="AA_adenyl_dom"/>
</dbReference>
<dbReference type="FunFam" id="2.30.38.10:FF:000001">
    <property type="entry name" value="Non-ribosomal peptide synthetase PvdI"/>
    <property type="match status" value="1"/>
</dbReference>
<dbReference type="Gene3D" id="3.40.50.720">
    <property type="entry name" value="NAD(P)-binding Rossmann-like Domain"/>
    <property type="match status" value="1"/>
</dbReference>
<dbReference type="Pfam" id="PF07993">
    <property type="entry name" value="NAD_binding_4"/>
    <property type="match status" value="1"/>
</dbReference>
<dbReference type="InterPro" id="IPR045851">
    <property type="entry name" value="AMP-bd_C_sf"/>
</dbReference>
<dbReference type="SUPFAM" id="SSF53328">
    <property type="entry name" value="Formyltransferase"/>
    <property type="match status" value="1"/>
</dbReference>
<dbReference type="SUPFAM" id="SSF47336">
    <property type="entry name" value="ACP-like"/>
    <property type="match status" value="1"/>
</dbReference>
<name>A0A3D9ZQX8_9ACTN</name>
<dbReference type="Pfam" id="PF00501">
    <property type="entry name" value="AMP-binding"/>
    <property type="match status" value="1"/>
</dbReference>
<dbReference type="SUPFAM" id="SSF51735">
    <property type="entry name" value="NAD(P)-binding Rossmann-fold domains"/>
    <property type="match status" value="1"/>
</dbReference>
<evidence type="ECO:0000313" key="6">
    <source>
        <dbReference type="Proteomes" id="UP000256913"/>
    </source>
</evidence>
<dbReference type="InterPro" id="IPR000873">
    <property type="entry name" value="AMP-dep_synth/lig_dom"/>
</dbReference>
<gene>
    <name evidence="5" type="ORF">DFJ67_5070</name>
</gene>
<dbReference type="SUPFAM" id="SSF56801">
    <property type="entry name" value="Acetyl-CoA synthetase-like"/>
    <property type="match status" value="1"/>
</dbReference>
<dbReference type="InterPro" id="IPR005793">
    <property type="entry name" value="Formyl_trans_C"/>
</dbReference>
<dbReference type="GO" id="GO:0003824">
    <property type="term" value="F:catalytic activity"/>
    <property type="evidence" value="ECO:0007669"/>
    <property type="project" value="InterPro"/>
</dbReference>
<dbReference type="InterPro" id="IPR002376">
    <property type="entry name" value="Formyl_transf_N"/>
</dbReference>
<organism evidence="5 6">
    <name type="scientific">Asanoa ferruginea</name>
    <dbReference type="NCBI Taxonomy" id="53367"/>
    <lineage>
        <taxon>Bacteria</taxon>
        <taxon>Bacillati</taxon>
        <taxon>Actinomycetota</taxon>
        <taxon>Actinomycetes</taxon>
        <taxon>Micromonosporales</taxon>
        <taxon>Micromonosporaceae</taxon>
        <taxon>Asanoa</taxon>
    </lineage>
</organism>